<keyword evidence="8" id="KW-1185">Reference proteome</keyword>
<name>A0ABV7LK00_9GAMM</name>
<evidence type="ECO:0000256" key="2">
    <source>
        <dbReference type="ARBA" id="ARBA00022448"/>
    </source>
</evidence>
<evidence type="ECO:0000313" key="8">
    <source>
        <dbReference type="Proteomes" id="UP001595579"/>
    </source>
</evidence>
<dbReference type="EMBL" id="JBHRUG010000003">
    <property type="protein sequence ID" value="MFC3282501.1"/>
    <property type="molecule type" value="Genomic_DNA"/>
</dbReference>
<organism evidence="7 8">
    <name type="scientific">Litchfieldella rifensis</name>
    <dbReference type="NCBI Taxonomy" id="762643"/>
    <lineage>
        <taxon>Bacteria</taxon>
        <taxon>Pseudomonadati</taxon>
        <taxon>Pseudomonadota</taxon>
        <taxon>Gammaproteobacteria</taxon>
        <taxon>Oceanospirillales</taxon>
        <taxon>Halomonadaceae</taxon>
        <taxon>Litchfieldella</taxon>
    </lineage>
</organism>
<dbReference type="SMART" id="SM00382">
    <property type="entry name" value="AAA"/>
    <property type="match status" value="1"/>
</dbReference>
<feature type="domain" description="ABC transporter" evidence="6">
    <location>
        <begin position="5"/>
        <end position="237"/>
    </location>
</feature>
<dbReference type="InterPro" id="IPR003439">
    <property type="entry name" value="ABC_transporter-like_ATP-bd"/>
</dbReference>
<dbReference type="Pfam" id="PF00005">
    <property type="entry name" value="ABC_tran"/>
    <property type="match status" value="1"/>
</dbReference>
<dbReference type="Proteomes" id="UP001595579">
    <property type="component" value="Unassembled WGS sequence"/>
</dbReference>
<dbReference type="PANTHER" id="PTHR43820">
    <property type="entry name" value="HIGH-AFFINITY BRANCHED-CHAIN AMINO ACID TRANSPORT ATP-BINDING PROTEIN LIVF"/>
    <property type="match status" value="1"/>
</dbReference>
<keyword evidence="4 7" id="KW-0067">ATP-binding</keyword>
<comment type="similarity">
    <text evidence="1">Belongs to the ABC transporter superfamily.</text>
</comment>
<dbReference type="PROSITE" id="PS00211">
    <property type="entry name" value="ABC_TRANSPORTER_1"/>
    <property type="match status" value="1"/>
</dbReference>
<dbReference type="InterPro" id="IPR027417">
    <property type="entry name" value="P-loop_NTPase"/>
</dbReference>
<dbReference type="GO" id="GO:0005524">
    <property type="term" value="F:ATP binding"/>
    <property type="evidence" value="ECO:0007669"/>
    <property type="project" value="UniProtKB-KW"/>
</dbReference>
<dbReference type="Gene3D" id="3.40.50.300">
    <property type="entry name" value="P-loop containing nucleotide triphosphate hydrolases"/>
    <property type="match status" value="1"/>
</dbReference>
<dbReference type="PANTHER" id="PTHR43820:SF6">
    <property type="entry name" value="ABC TRANSPORTER ATP-BINDING PROTEIN"/>
    <property type="match status" value="1"/>
</dbReference>
<keyword evidence="5" id="KW-0029">Amino-acid transport</keyword>
<dbReference type="InterPro" id="IPR003593">
    <property type="entry name" value="AAA+_ATPase"/>
</dbReference>
<sequence length="244" mass="26129">MSEELRVTDLVTGYGKQEIVHGVSMTARPGHITCVFGPNGSGKSTVIKAVAGLLPAWSGSLQLGETDLTGLAVHHVVRKGIVMMPQGGGVFPRFTVTENLRMGGYSLADASLVEQRIETLIDEYPSLQRRRHVAAGSLSGGEQMMVAIARALVPDPTFVLLDEPSAGLSPALVSETMSRVEELRKRGVGVVMIEQNIREALPIADSIYIFAGGYRKFAGTSADIRDDQHLMSLYMGGESDDQSG</sequence>
<evidence type="ECO:0000256" key="4">
    <source>
        <dbReference type="ARBA" id="ARBA00022840"/>
    </source>
</evidence>
<gene>
    <name evidence="7" type="ORF">ACFOEV_02605</name>
</gene>
<dbReference type="CDD" id="cd03224">
    <property type="entry name" value="ABC_TM1139_LivF_branched"/>
    <property type="match status" value="1"/>
</dbReference>
<evidence type="ECO:0000313" key="7">
    <source>
        <dbReference type="EMBL" id="MFC3282501.1"/>
    </source>
</evidence>
<dbReference type="InterPro" id="IPR052156">
    <property type="entry name" value="BCAA_Transport_ATP-bd_LivF"/>
</dbReference>
<reference evidence="8" key="1">
    <citation type="journal article" date="2019" name="Int. J. Syst. Evol. Microbiol.">
        <title>The Global Catalogue of Microorganisms (GCM) 10K type strain sequencing project: providing services to taxonomists for standard genome sequencing and annotation.</title>
        <authorList>
            <consortium name="The Broad Institute Genomics Platform"/>
            <consortium name="The Broad Institute Genome Sequencing Center for Infectious Disease"/>
            <person name="Wu L."/>
            <person name="Ma J."/>
        </authorList>
    </citation>
    <scope>NUCLEOTIDE SEQUENCE [LARGE SCALE GENOMIC DNA]</scope>
    <source>
        <strain evidence="8">CECT 7698</strain>
    </source>
</reference>
<dbReference type="PROSITE" id="PS50893">
    <property type="entry name" value="ABC_TRANSPORTER_2"/>
    <property type="match status" value="1"/>
</dbReference>
<comment type="caution">
    <text evidence="7">The sequence shown here is derived from an EMBL/GenBank/DDBJ whole genome shotgun (WGS) entry which is preliminary data.</text>
</comment>
<dbReference type="SUPFAM" id="SSF52540">
    <property type="entry name" value="P-loop containing nucleoside triphosphate hydrolases"/>
    <property type="match status" value="1"/>
</dbReference>
<accession>A0ABV7LK00</accession>
<keyword evidence="3" id="KW-0547">Nucleotide-binding</keyword>
<keyword evidence="2" id="KW-0813">Transport</keyword>
<dbReference type="InterPro" id="IPR017871">
    <property type="entry name" value="ABC_transporter-like_CS"/>
</dbReference>
<evidence type="ECO:0000256" key="1">
    <source>
        <dbReference type="ARBA" id="ARBA00005417"/>
    </source>
</evidence>
<protein>
    <submittedName>
        <fullName evidence="7">ABC transporter ATP-binding protein</fullName>
    </submittedName>
</protein>
<evidence type="ECO:0000259" key="6">
    <source>
        <dbReference type="PROSITE" id="PS50893"/>
    </source>
</evidence>
<proteinExistence type="inferred from homology"/>
<evidence type="ECO:0000256" key="5">
    <source>
        <dbReference type="ARBA" id="ARBA00022970"/>
    </source>
</evidence>
<evidence type="ECO:0000256" key="3">
    <source>
        <dbReference type="ARBA" id="ARBA00022741"/>
    </source>
</evidence>
<dbReference type="RefSeq" id="WP_386771320.1">
    <property type="nucleotide sequence ID" value="NZ_JBHRUG010000003.1"/>
</dbReference>